<gene>
    <name evidence="3" type="primary">LOC104214543</name>
</gene>
<protein>
    <submittedName>
        <fullName evidence="3">Uncharacterized protein LOC104214543 isoform X2</fullName>
    </submittedName>
</protein>
<feature type="domain" description="Neprosin activation peptide" evidence="1">
    <location>
        <begin position="55"/>
        <end position="92"/>
    </location>
</feature>
<name>A0A1U7V2S4_NICSY</name>
<reference evidence="2" key="1">
    <citation type="journal article" date="2013" name="Genome Biol.">
        <title>Reference genomes and transcriptomes of Nicotiana sylvestris and Nicotiana tomentosiformis.</title>
        <authorList>
            <person name="Sierro N."/>
            <person name="Battey J.N."/>
            <person name="Ouadi S."/>
            <person name="Bovet L."/>
            <person name="Goepfert S."/>
            <person name="Bakaher N."/>
            <person name="Peitsch M.C."/>
            <person name="Ivanov N.V."/>
        </authorList>
    </citation>
    <scope>NUCLEOTIDE SEQUENCE [LARGE SCALE GENOMIC DNA]</scope>
</reference>
<dbReference type="KEGG" id="nsy:104214543"/>
<evidence type="ECO:0000313" key="3">
    <source>
        <dbReference type="RefSeq" id="XP_009762537.1"/>
    </source>
</evidence>
<dbReference type="Proteomes" id="UP000189701">
    <property type="component" value="Unplaced"/>
</dbReference>
<organism evidence="2 3">
    <name type="scientific">Nicotiana sylvestris</name>
    <name type="common">Wood tobacco</name>
    <name type="synonym">South American tobacco</name>
    <dbReference type="NCBI Taxonomy" id="4096"/>
    <lineage>
        <taxon>Eukaryota</taxon>
        <taxon>Viridiplantae</taxon>
        <taxon>Streptophyta</taxon>
        <taxon>Embryophyta</taxon>
        <taxon>Tracheophyta</taxon>
        <taxon>Spermatophyta</taxon>
        <taxon>Magnoliopsida</taxon>
        <taxon>eudicotyledons</taxon>
        <taxon>Gunneridae</taxon>
        <taxon>Pentapetalae</taxon>
        <taxon>asterids</taxon>
        <taxon>lamiids</taxon>
        <taxon>Solanales</taxon>
        <taxon>Solanaceae</taxon>
        <taxon>Nicotianoideae</taxon>
        <taxon>Nicotianeae</taxon>
        <taxon>Nicotiana</taxon>
    </lineage>
</organism>
<sequence>MCIVMKTTRMHLSVVQIFIATMVFLNHDEVEGLSKKDHEELERQLKLLNKLAVKTIKTVYGDIYDCIDFYQQPAFDHLLLKNHTYHPQLAEIQGYILELYSLHILHLTSTENEA</sequence>
<reference evidence="3" key="2">
    <citation type="submission" date="2025-08" db="UniProtKB">
        <authorList>
            <consortium name="RefSeq"/>
        </authorList>
    </citation>
    <scope>IDENTIFICATION</scope>
    <source>
        <tissue evidence="3">Leaf</tissue>
    </source>
</reference>
<accession>A0A1U7V2S4</accession>
<evidence type="ECO:0000259" key="1">
    <source>
        <dbReference type="Pfam" id="PF14365"/>
    </source>
</evidence>
<dbReference type="GeneID" id="104214543"/>
<proteinExistence type="predicted"/>
<keyword evidence="2" id="KW-1185">Reference proteome</keyword>
<dbReference type="Pfam" id="PF14365">
    <property type="entry name" value="Neprosin_AP"/>
    <property type="match status" value="1"/>
</dbReference>
<dbReference type="RefSeq" id="XP_009762537.1">
    <property type="nucleotide sequence ID" value="XM_009764235.1"/>
</dbReference>
<dbReference type="Gene3D" id="2.20.25.690">
    <property type="match status" value="1"/>
</dbReference>
<dbReference type="InterPro" id="IPR025521">
    <property type="entry name" value="Neprosin_propep"/>
</dbReference>
<evidence type="ECO:0000313" key="2">
    <source>
        <dbReference type="Proteomes" id="UP000189701"/>
    </source>
</evidence>
<dbReference type="AlphaFoldDB" id="A0A1U7V2S4"/>